<dbReference type="RefSeq" id="WP_184194381.1">
    <property type="nucleotide sequence ID" value="NZ_JACHGW010000002.1"/>
</dbReference>
<dbReference type="PANTHER" id="PTHR35813:SF1">
    <property type="entry name" value="INNER MEMBRANE PROTEIN YBAN"/>
    <property type="match status" value="1"/>
</dbReference>
<comment type="caution">
    <text evidence="2">The sequence shown here is derived from an EMBL/GenBank/DDBJ whole genome shotgun (WGS) entry which is preliminary data.</text>
</comment>
<protein>
    <recommendedName>
        <fullName evidence="4">DUF454 domain-containing protein</fullName>
    </recommendedName>
</protein>
<accession>A0A7W9SQ21</accession>
<organism evidence="2 3">
    <name type="scientific">Armatimonas rosea</name>
    <dbReference type="NCBI Taxonomy" id="685828"/>
    <lineage>
        <taxon>Bacteria</taxon>
        <taxon>Bacillati</taxon>
        <taxon>Armatimonadota</taxon>
        <taxon>Armatimonadia</taxon>
        <taxon>Armatimonadales</taxon>
        <taxon>Armatimonadaceae</taxon>
        <taxon>Armatimonas</taxon>
    </lineage>
</organism>
<keyword evidence="1" id="KW-1133">Transmembrane helix</keyword>
<dbReference type="InterPro" id="IPR007401">
    <property type="entry name" value="DUF454"/>
</dbReference>
<feature type="transmembrane region" description="Helical" evidence="1">
    <location>
        <begin position="95"/>
        <end position="113"/>
    </location>
</feature>
<evidence type="ECO:0008006" key="4">
    <source>
        <dbReference type="Google" id="ProtNLM"/>
    </source>
</evidence>
<evidence type="ECO:0000313" key="3">
    <source>
        <dbReference type="Proteomes" id="UP000520814"/>
    </source>
</evidence>
<dbReference type="AlphaFoldDB" id="A0A7W9SQ21"/>
<dbReference type="EMBL" id="JACHGW010000002">
    <property type="protein sequence ID" value="MBB6050094.1"/>
    <property type="molecule type" value="Genomic_DNA"/>
</dbReference>
<reference evidence="2 3" key="1">
    <citation type="submission" date="2020-08" db="EMBL/GenBank/DDBJ databases">
        <title>Genomic Encyclopedia of Type Strains, Phase IV (KMG-IV): sequencing the most valuable type-strain genomes for metagenomic binning, comparative biology and taxonomic classification.</title>
        <authorList>
            <person name="Goeker M."/>
        </authorList>
    </citation>
    <scope>NUCLEOTIDE SEQUENCE [LARGE SCALE GENOMIC DNA]</scope>
    <source>
        <strain evidence="2 3">DSM 23562</strain>
    </source>
</reference>
<name>A0A7W9SQ21_ARMRO</name>
<gene>
    <name evidence="2" type="ORF">HNQ39_001885</name>
</gene>
<dbReference type="PIRSF" id="PIRSF016789">
    <property type="entry name" value="DUF454"/>
    <property type="match status" value="1"/>
</dbReference>
<keyword evidence="1" id="KW-0812">Transmembrane</keyword>
<dbReference type="PANTHER" id="PTHR35813">
    <property type="entry name" value="INNER MEMBRANE PROTEIN YBAN"/>
    <property type="match status" value="1"/>
</dbReference>
<dbReference type="Pfam" id="PF04304">
    <property type="entry name" value="DUF454"/>
    <property type="match status" value="1"/>
</dbReference>
<dbReference type="GO" id="GO:0005886">
    <property type="term" value="C:plasma membrane"/>
    <property type="evidence" value="ECO:0007669"/>
    <property type="project" value="TreeGrafter"/>
</dbReference>
<keyword evidence="3" id="KW-1185">Reference proteome</keyword>
<dbReference type="Proteomes" id="UP000520814">
    <property type="component" value="Unassembled WGS sequence"/>
</dbReference>
<sequence>MRYLWLTLGFLCVGLGFVGIVVPGLPATGFFVAAAWCFSKSSEKFLTWLLNLPMVGPLLQDYRAGLGMPLRAKWFASVSLSLAVSISSLFAIRPLWGKCGCVALGLIGLWYIWTRVPLRERVLAEQDASPER</sequence>
<proteinExistence type="predicted"/>
<keyword evidence="1" id="KW-0472">Membrane</keyword>
<evidence type="ECO:0000256" key="1">
    <source>
        <dbReference type="SAM" id="Phobius"/>
    </source>
</evidence>
<evidence type="ECO:0000313" key="2">
    <source>
        <dbReference type="EMBL" id="MBB6050094.1"/>
    </source>
</evidence>